<sequence>MTAGNNQAHLDPGHQLLFLSSLFSPF</sequence>
<dbReference type="AlphaFoldDB" id="A0A2P2KLE1"/>
<name>A0A2P2KLE1_RHIMU</name>
<evidence type="ECO:0000313" key="1">
    <source>
        <dbReference type="EMBL" id="MBX06532.1"/>
    </source>
</evidence>
<protein>
    <submittedName>
        <fullName evidence="1">Uncharacterized protein</fullName>
    </submittedName>
</protein>
<dbReference type="EMBL" id="GGEC01026048">
    <property type="protein sequence ID" value="MBX06532.1"/>
    <property type="molecule type" value="Transcribed_RNA"/>
</dbReference>
<reference evidence="1" key="1">
    <citation type="submission" date="2018-02" db="EMBL/GenBank/DDBJ databases">
        <title>Rhizophora mucronata_Transcriptome.</title>
        <authorList>
            <person name="Meera S.P."/>
            <person name="Sreeshan A."/>
            <person name="Augustine A."/>
        </authorList>
    </citation>
    <scope>NUCLEOTIDE SEQUENCE</scope>
    <source>
        <tissue evidence="1">Leaf</tissue>
    </source>
</reference>
<accession>A0A2P2KLE1</accession>
<organism evidence="1">
    <name type="scientific">Rhizophora mucronata</name>
    <name type="common">Asiatic mangrove</name>
    <dbReference type="NCBI Taxonomy" id="61149"/>
    <lineage>
        <taxon>Eukaryota</taxon>
        <taxon>Viridiplantae</taxon>
        <taxon>Streptophyta</taxon>
        <taxon>Embryophyta</taxon>
        <taxon>Tracheophyta</taxon>
        <taxon>Spermatophyta</taxon>
        <taxon>Magnoliopsida</taxon>
        <taxon>eudicotyledons</taxon>
        <taxon>Gunneridae</taxon>
        <taxon>Pentapetalae</taxon>
        <taxon>rosids</taxon>
        <taxon>fabids</taxon>
        <taxon>Malpighiales</taxon>
        <taxon>Rhizophoraceae</taxon>
        <taxon>Rhizophora</taxon>
    </lineage>
</organism>
<proteinExistence type="predicted"/>